<evidence type="ECO:0000256" key="9">
    <source>
        <dbReference type="ARBA" id="ARBA00038868"/>
    </source>
</evidence>
<dbReference type="SMART" id="SM00020">
    <property type="entry name" value="Tryp_SPc"/>
    <property type="match status" value="1"/>
</dbReference>
<keyword evidence="3" id="KW-0964">Secreted</keyword>
<dbReference type="PANTHER" id="PTHR24264:SF15">
    <property type="entry name" value="RIKEN CDNA 2210010C04 GENE"/>
    <property type="match status" value="1"/>
</dbReference>
<dbReference type="PRINTS" id="PR00722">
    <property type="entry name" value="CHYMOTRYPSIN"/>
</dbReference>
<comment type="subcellular location">
    <subcellularLocation>
        <location evidence="1">Secreted</location>
    </subcellularLocation>
</comment>
<keyword evidence="7" id="KW-1015">Disulfide bond</keyword>
<feature type="domain" description="Peptidase S1" evidence="10">
    <location>
        <begin position="24"/>
        <end position="241"/>
    </location>
</feature>
<keyword evidence="4" id="KW-0645">Protease</keyword>
<dbReference type="Ensembl" id="ENSOTST00005067933.2">
    <property type="protein sequence ID" value="ENSOTSP00005062461.2"/>
    <property type="gene ID" value="ENSOTSG00005074539.1"/>
</dbReference>
<keyword evidence="5" id="KW-0378">Hydrolase</keyword>
<evidence type="ECO:0000256" key="8">
    <source>
        <dbReference type="ARBA" id="ARBA00036320"/>
    </source>
</evidence>
<evidence type="ECO:0000256" key="4">
    <source>
        <dbReference type="ARBA" id="ARBA00022670"/>
    </source>
</evidence>
<dbReference type="InterPro" id="IPR009003">
    <property type="entry name" value="Peptidase_S1_PA"/>
</dbReference>
<proteinExistence type="inferred from homology"/>
<dbReference type="FunFam" id="2.40.10.10:FF:000010">
    <property type="entry name" value="Kallikrein related peptidase 11"/>
    <property type="match status" value="1"/>
</dbReference>
<dbReference type="EC" id="3.4.21.4" evidence="9"/>
<keyword evidence="12" id="KW-1185">Reference proteome</keyword>
<dbReference type="GO" id="GO:0004252">
    <property type="term" value="F:serine-type endopeptidase activity"/>
    <property type="evidence" value="ECO:0007669"/>
    <property type="project" value="UniProtKB-EC"/>
</dbReference>
<reference evidence="11" key="1">
    <citation type="submission" date="2025-08" db="UniProtKB">
        <authorList>
            <consortium name="Ensembl"/>
        </authorList>
    </citation>
    <scope>IDENTIFICATION</scope>
</reference>
<protein>
    <recommendedName>
        <fullName evidence="9">trypsin</fullName>
        <ecNumber evidence="9">3.4.21.4</ecNumber>
    </recommendedName>
</protein>
<organism evidence="11 12">
    <name type="scientific">Oncorhynchus tshawytscha</name>
    <name type="common">Chinook salmon</name>
    <name type="synonym">Salmo tshawytscha</name>
    <dbReference type="NCBI Taxonomy" id="74940"/>
    <lineage>
        <taxon>Eukaryota</taxon>
        <taxon>Metazoa</taxon>
        <taxon>Chordata</taxon>
        <taxon>Craniata</taxon>
        <taxon>Vertebrata</taxon>
        <taxon>Euteleostomi</taxon>
        <taxon>Actinopterygii</taxon>
        <taxon>Neopterygii</taxon>
        <taxon>Teleostei</taxon>
        <taxon>Protacanthopterygii</taxon>
        <taxon>Salmoniformes</taxon>
        <taxon>Salmonidae</taxon>
        <taxon>Salmoninae</taxon>
        <taxon>Oncorhynchus</taxon>
    </lineage>
</organism>
<evidence type="ECO:0000256" key="5">
    <source>
        <dbReference type="ARBA" id="ARBA00022801"/>
    </source>
</evidence>
<dbReference type="PANTHER" id="PTHR24264">
    <property type="entry name" value="TRYPSIN-RELATED"/>
    <property type="match status" value="1"/>
</dbReference>
<dbReference type="PROSITE" id="PS50240">
    <property type="entry name" value="TRYPSIN_DOM"/>
    <property type="match status" value="1"/>
</dbReference>
<dbReference type="AlphaFoldDB" id="A0A8C8HI52"/>
<sequence length="243" mass="26961">TWNPKGFNVEPKRVLPVATGDDKIAAGYEYRKNSVPYQVSLYTGYNFCGGILLSGEWVLSACRTLFLFLEVRLVEHNIKVPEDTEQHMSARFIRHPDYNSGTQDSDITLIKLSPPATLNSYVSLVALLTYCVNVRTMCQVSGWGSLRAMRYHDTLQCVEVPLLTDNTCLEACFFQMTENMICAGFMEGGKDSCQGHSGGPLVCDGELQGVVSWGHGCALRKKPGVYTEVCNYVSWIQNTMTSG</sequence>
<evidence type="ECO:0000256" key="3">
    <source>
        <dbReference type="ARBA" id="ARBA00022525"/>
    </source>
</evidence>
<dbReference type="GeneTree" id="ENSGT01050000244883"/>
<keyword evidence="6" id="KW-0720">Serine protease</keyword>
<dbReference type="SUPFAM" id="SSF50494">
    <property type="entry name" value="Trypsin-like serine proteases"/>
    <property type="match status" value="1"/>
</dbReference>
<evidence type="ECO:0000256" key="2">
    <source>
        <dbReference type="ARBA" id="ARBA00009228"/>
    </source>
</evidence>
<dbReference type="InterPro" id="IPR050127">
    <property type="entry name" value="Serine_Proteases_S1"/>
</dbReference>
<accession>A0A8C8HI52</accession>
<dbReference type="CDD" id="cd00190">
    <property type="entry name" value="Tryp_SPc"/>
    <property type="match status" value="1"/>
</dbReference>
<comment type="catalytic activity">
    <reaction evidence="8">
        <text>Preferential cleavage: Arg-|-Xaa, Lys-|-Xaa.</text>
        <dbReference type="EC" id="3.4.21.4"/>
    </reaction>
</comment>
<name>A0A8C8HI52_ONCTS</name>
<dbReference type="InterPro" id="IPR043504">
    <property type="entry name" value="Peptidase_S1_PA_chymotrypsin"/>
</dbReference>
<evidence type="ECO:0000256" key="1">
    <source>
        <dbReference type="ARBA" id="ARBA00004613"/>
    </source>
</evidence>
<dbReference type="GO" id="GO:0006508">
    <property type="term" value="P:proteolysis"/>
    <property type="evidence" value="ECO:0007669"/>
    <property type="project" value="UniProtKB-KW"/>
</dbReference>
<evidence type="ECO:0000313" key="11">
    <source>
        <dbReference type="Ensembl" id="ENSOTSP00005062461.2"/>
    </source>
</evidence>
<reference evidence="11" key="2">
    <citation type="submission" date="2025-09" db="UniProtKB">
        <authorList>
            <consortium name="Ensembl"/>
        </authorList>
    </citation>
    <scope>IDENTIFICATION</scope>
</reference>
<evidence type="ECO:0000259" key="10">
    <source>
        <dbReference type="PROSITE" id="PS50240"/>
    </source>
</evidence>
<comment type="similarity">
    <text evidence="2">Belongs to the peptidase S1 family. Snake venom subfamily.</text>
</comment>
<evidence type="ECO:0000256" key="7">
    <source>
        <dbReference type="ARBA" id="ARBA00023157"/>
    </source>
</evidence>
<dbReference type="Pfam" id="PF00089">
    <property type="entry name" value="Trypsin"/>
    <property type="match status" value="1"/>
</dbReference>
<evidence type="ECO:0000256" key="6">
    <source>
        <dbReference type="ARBA" id="ARBA00022825"/>
    </source>
</evidence>
<dbReference type="Gene3D" id="2.40.10.10">
    <property type="entry name" value="Trypsin-like serine proteases"/>
    <property type="match status" value="2"/>
</dbReference>
<dbReference type="InterPro" id="IPR001314">
    <property type="entry name" value="Peptidase_S1A"/>
</dbReference>
<dbReference type="InterPro" id="IPR001254">
    <property type="entry name" value="Trypsin_dom"/>
</dbReference>
<dbReference type="GO" id="GO:0005615">
    <property type="term" value="C:extracellular space"/>
    <property type="evidence" value="ECO:0007669"/>
    <property type="project" value="TreeGrafter"/>
</dbReference>
<evidence type="ECO:0000313" key="12">
    <source>
        <dbReference type="Proteomes" id="UP000694402"/>
    </source>
</evidence>
<dbReference type="Proteomes" id="UP000694402">
    <property type="component" value="Unassembled WGS sequence"/>
</dbReference>